<protein>
    <submittedName>
        <fullName evidence="2">Metal-binding protein</fullName>
    </submittedName>
</protein>
<comment type="caution">
    <text evidence="2">The sequence shown here is derived from an EMBL/GenBank/DDBJ whole genome shotgun (WGS) entry which is preliminary data.</text>
</comment>
<dbReference type="RefSeq" id="WP_076815805.1">
    <property type="nucleotide sequence ID" value="NZ_MOMC01000017.1"/>
</dbReference>
<keyword evidence="3" id="KW-1185">Reference proteome</keyword>
<gene>
    <name evidence="2" type="ORF">BL253_10090</name>
</gene>
<proteinExistence type="predicted"/>
<reference evidence="3" key="1">
    <citation type="submission" date="2016-10" db="EMBL/GenBank/DDBJ databases">
        <title>Frankia sp. NRRL B-16386 Genome sequencing.</title>
        <authorList>
            <person name="Ghodhbane-Gtari F."/>
            <person name="Swanson E."/>
            <person name="Gueddou A."/>
            <person name="Hezbri K."/>
            <person name="Ktari K."/>
            <person name="Nouioui I."/>
            <person name="Morris K."/>
            <person name="Simpson S."/>
            <person name="Abebe-Akele F."/>
            <person name="Thomas K."/>
            <person name="Gtari M."/>
            <person name="Tisa L.S."/>
        </authorList>
    </citation>
    <scope>NUCLEOTIDE SEQUENCE [LARGE SCALE GENOMIC DNA]</scope>
    <source>
        <strain evidence="3">NRRL B-16386</strain>
    </source>
</reference>
<dbReference type="STRING" id="1834516.BL253_10090"/>
<dbReference type="InterPro" id="IPR003772">
    <property type="entry name" value="YceD"/>
</dbReference>
<dbReference type="Proteomes" id="UP000188929">
    <property type="component" value="Unassembled WGS sequence"/>
</dbReference>
<feature type="compositionally biased region" description="Basic residues" evidence="1">
    <location>
        <begin position="1"/>
        <end position="11"/>
    </location>
</feature>
<name>A0A1V2IDQ3_9ACTN</name>
<dbReference type="OrthoDB" id="9790372at2"/>
<dbReference type="Pfam" id="PF02620">
    <property type="entry name" value="YceD"/>
    <property type="match status" value="1"/>
</dbReference>
<dbReference type="PANTHER" id="PTHR34374">
    <property type="entry name" value="LARGE RIBOSOMAL RNA SUBUNIT ACCUMULATION PROTEIN YCED HOMOLOG 1, CHLOROPLASTIC"/>
    <property type="match status" value="1"/>
</dbReference>
<dbReference type="AlphaFoldDB" id="A0A1V2IDQ3"/>
<feature type="region of interest" description="Disordered" evidence="1">
    <location>
        <begin position="1"/>
        <end position="21"/>
    </location>
</feature>
<dbReference type="EMBL" id="MOMC01000017">
    <property type="protein sequence ID" value="ONH31215.1"/>
    <property type="molecule type" value="Genomic_DNA"/>
</dbReference>
<evidence type="ECO:0000313" key="3">
    <source>
        <dbReference type="Proteomes" id="UP000188929"/>
    </source>
</evidence>
<organism evidence="2 3">
    <name type="scientific">Pseudofrankia asymbiotica</name>
    <dbReference type="NCBI Taxonomy" id="1834516"/>
    <lineage>
        <taxon>Bacteria</taxon>
        <taxon>Bacillati</taxon>
        <taxon>Actinomycetota</taxon>
        <taxon>Actinomycetes</taxon>
        <taxon>Frankiales</taxon>
        <taxon>Frankiaceae</taxon>
        <taxon>Pseudofrankia</taxon>
    </lineage>
</organism>
<sequence length="201" mass="21914">MTGHHRPRRQTPRGPFVLDTRELGRRPGSMRHIVTSAPAPNEMGTPMLRVPKGEPVELDLRLESVHEGVLVSGTASADLVGECSRCLDEVRDHVSVELRELFYYPDRATEIDDEDEDVLVVVDDHLDLAPVVRDALVLDLPLSPLCRPDCAGLCVDCGARLDEVGPDHSHDSADPRWAALSALTQAGSAGDVAGRETKEKD</sequence>
<accession>A0A1V2IDQ3</accession>
<dbReference type="PANTHER" id="PTHR34374:SF1">
    <property type="entry name" value="LARGE RIBOSOMAL RNA SUBUNIT ACCUMULATION PROTEIN YCED HOMOLOG 1, CHLOROPLASTIC"/>
    <property type="match status" value="1"/>
</dbReference>
<evidence type="ECO:0000256" key="1">
    <source>
        <dbReference type="SAM" id="MobiDB-lite"/>
    </source>
</evidence>
<evidence type="ECO:0000313" key="2">
    <source>
        <dbReference type="EMBL" id="ONH31215.1"/>
    </source>
</evidence>